<evidence type="ECO:0000256" key="1">
    <source>
        <dbReference type="SAM" id="Phobius"/>
    </source>
</evidence>
<reference evidence="2 5" key="1">
    <citation type="journal article" date="2015" name="Genome Announc.">
        <title>Complete Genome Sequence of the Nitrogen-Fixing and Solvent-Producing Clostridium pasteurianum DSM 525.</title>
        <authorList>
            <person name="Poehlein A."/>
            <person name="Grosse-Honebrink A."/>
            <person name="Zhang Y."/>
            <person name="Minton N.P."/>
            <person name="Daniel R."/>
        </authorList>
    </citation>
    <scope>NUCLEOTIDE SEQUENCE [LARGE SCALE GENOMIC DNA]</scope>
    <source>
        <strain evidence="2">DSM 525</strain>
        <strain evidence="5">DSM 525 / ATCC 6013</strain>
    </source>
</reference>
<feature type="transmembrane region" description="Helical" evidence="1">
    <location>
        <begin position="290"/>
        <end position="309"/>
    </location>
</feature>
<protein>
    <recommendedName>
        <fullName evidence="6">DUF4153 domain-containing protein</fullName>
    </recommendedName>
</protein>
<reference evidence="3 4" key="3">
    <citation type="journal article" name="Genome Announc.">
        <title>Improved Draft Genome Sequence of Clostridium pasteurianum Strain ATCC 6013 (DSM 525) Using a Hybrid Next-Generation Sequencing Approach.</title>
        <authorList>
            <person name="Pyne M.E."/>
            <person name="Utturkar S."/>
            <person name="Brown S.D."/>
            <person name="Moo-Young M."/>
            <person name="Chung D.A."/>
            <person name="Chou C.P."/>
        </authorList>
    </citation>
    <scope>NUCLEOTIDE SEQUENCE [LARGE SCALE GENOMIC DNA]</scope>
    <source>
        <strain evidence="3 4">ATCC 6013</strain>
    </source>
</reference>
<evidence type="ECO:0000313" key="3">
    <source>
        <dbReference type="EMBL" id="KRU11546.1"/>
    </source>
</evidence>
<dbReference type="EMBL" id="JPGY02000001">
    <property type="protein sequence ID" value="KRU11546.1"/>
    <property type="molecule type" value="Genomic_DNA"/>
</dbReference>
<feature type="transmembrane region" description="Helical" evidence="1">
    <location>
        <begin position="260"/>
        <end position="278"/>
    </location>
</feature>
<accession>A0A0H3J3G0</accession>
<organism evidence="2 5">
    <name type="scientific">Clostridium pasteurianum DSM 525 = ATCC 6013</name>
    <dbReference type="NCBI Taxonomy" id="1262449"/>
    <lineage>
        <taxon>Bacteria</taxon>
        <taxon>Bacillati</taxon>
        <taxon>Bacillota</taxon>
        <taxon>Clostridia</taxon>
        <taxon>Eubacteriales</taxon>
        <taxon>Clostridiaceae</taxon>
        <taxon>Clostridium</taxon>
    </lineage>
</organism>
<evidence type="ECO:0008006" key="6">
    <source>
        <dbReference type="Google" id="ProtNLM"/>
    </source>
</evidence>
<feature type="transmembrane region" description="Helical" evidence="1">
    <location>
        <begin position="321"/>
        <end position="339"/>
    </location>
</feature>
<dbReference type="KEGG" id="cpae:CPAST_c23860"/>
<dbReference type="Proteomes" id="UP000030905">
    <property type="component" value="Chromosome"/>
</dbReference>
<dbReference type="RefSeq" id="WP_003441306.1">
    <property type="nucleotide sequence ID" value="NZ_ANZB01000002.1"/>
</dbReference>
<dbReference type="PATRIC" id="fig|1262449.3.peg.603"/>
<evidence type="ECO:0000313" key="4">
    <source>
        <dbReference type="Proteomes" id="UP000028042"/>
    </source>
</evidence>
<dbReference type="InterPro" id="IPR025291">
    <property type="entry name" value="DUF4153"/>
</dbReference>
<keyword evidence="1" id="KW-1133">Transmembrane helix</keyword>
<name>A0A0H3J3G0_CLOPA</name>
<proteinExistence type="predicted"/>
<feature type="transmembrane region" description="Helical" evidence="1">
    <location>
        <begin position="146"/>
        <end position="171"/>
    </location>
</feature>
<feature type="transmembrane region" description="Helical" evidence="1">
    <location>
        <begin position="183"/>
        <end position="202"/>
    </location>
</feature>
<feature type="transmembrane region" description="Helical" evidence="1">
    <location>
        <begin position="346"/>
        <end position="367"/>
    </location>
</feature>
<reference evidence="3" key="2">
    <citation type="submission" date="2015-10" db="EMBL/GenBank/DDBJ databases">
        <title>Improved Draft Genome Sequence of Clostridium pasteurianum Strain ATCC 6013 (DSM 525) Using a Hybrid Next-Generation Sequencing Approach.</title>
        <authorList>
            <person name="Pyne M.E."/>
            <person name="Utturkar S.M."/>
            <person name="Brown S.D."/>
            <person name="Moo-Young M."/>
            <person name="Chung D.A."/>
            <person name="Chou P.C."/>
        </authorList>
    </citation>
    <scope>NUCLEOTIDE SEQUENCE</scope>
    <source>
        <strain evidence="3">ATCC 6013</strain>
    </source>
</reference>
<dbReference type="Proteomes" id="UP000028042">
    <property type="component" value="Unassembled WGS sequence"/>
</dbReference>
<dbReference type="eggNOG" id="COG1835">
    <property type="taxonomic scope" value="Bacteria"/>
</dbReference>
<dbReference type="Pfam" id="PF13687">
    <property type="entry name" value="DUF4153"/>
    <property type="match status" value="1"/>
</dbReference>
<feature type="transmembrane region" description="Helical" evidence="1">
    <location>
        <begin position="84"/>
        <end position="105"/>
    </location>
</feature>
<feature type="transmembrane region" description="Helical" evidence="1">
    <location>
        <begin position="23"/>
        <end position="42"/>
    </location>
</feature>
<feature type="transmembrane region" description="Helical" evidence="1">
    <location>
        <begin position="223"/>
        <end position="248"/>
    </location>
</feature>
<evidence type="ECO:0000313" key="2">
    <source>
        <dbReference type="EMBL" id="AJA52444.1"/>
    </source>
</evidence>
<dbReference type="AlphaFoldDB" id="A0A0H3J3G0"/>
<keyword evidence="1" id="KW-0812">Transmembrane</keyword>
<sequence length="583" mass="68991">MKLKFQELFRALYKKIFFSIKRFPITLIIILITSIILIYYNHSYKFVSSENRELIKRFAMISSLGIPISLCVKMFFERKSKINILIKVVIYIASFTPLIYFYYLFKQGDMISITSYIAFTIAFYIIFTIVPYFYRRDNYEMYIVKLFTNFFITYLYSLILYGGLSAIIFTTDKLFNININGNIYIDILILVICIFAPVYFLSSIPKYNETVTSYSYPKVLSVLIIYIIIPIIIIYSIIMYAFFVKIIITGEWPNNLISHLVLWYSLIDVWIILFIYPLQKINKFTKNFTLWFPRIIIPIMIMMFIAIAIRINSYGITESRYFVVLAGIWVFINMVYIGFYKNSKRLFITLSLAIFSLISVLGPFSSYKLSIYSQNNRFKKILEKNHMITEYNTVKPASSISKNDILDLTSIIYYFNNNHKLTDLNYIPEKFGIDNIEDVFGFKPDYYVPGNDINNISYTLNGNEIVFPIGEYEYFIEYNNYIVKDNSIKIKDRDITITYNRNDSELKIIKKSEQVYKIYINDIVHRINEKNRGKDISSIDDMTFMDENNKIKIKLIFKNIYGTINDDKIQSLETNFYTFISIK</sequence>
<evidence type="ECO:0000313" key="5">
    <source>
        <dbReference type="Proteomes" id="UP000030905"/>
    </source>
</evidence>
<keyword evidence="5" id="KW-1185">Reference proteome</keyword>
<dbReference type="EMBL" id="CP009268">
    <property type="protein sequence ID" value="AJA52444.1"/>
    <property type="molecule type" value="Genomic_DNA"/>
</dbReference>
<feature type="transmembrane region" description="Helical" evidence="1">
    <location>
        <begin position="111"/>
        <end position="134"/>
    </location>
</feature>
<keyword evidence="1" id="KW-0472">Membrane</keyword>
<dbReference type="GeneID" id="93074529"/>
<feature type="transmembrane region" description="Helical" evidence="1">
    <location>
        <begin position="54"/>
        <end position="72"/>
    </location>
</feature>
<dbReference type="KEGG" id="cpat:CLPA_c23860"/>
<gene>
    <name evidence="2" type="ORF">CLPA_c23860</name>
    <name evidence="3" type="ORF">CP6013_00793</name>
</gene>